<dbReference type="PROSITE" id="PS50004">
    <property type="entry name" value="C2"/>
    <property type="match status" value="1"/>
</dbReference>
<dbReference type="GeneID" id="19969981"/>
<keyword evidence="3 6" id="KW-0442">Lipid degradation</keyword>
<dbReference type="GO" id="GO:0048015">
    <property type="term" value="P:phosphatidylinositol-mediated signaling"/>
    <property type="evidence" value="ECO:0007669"/>
    <property type="project" value="TreeGrafter"/>
</dbReference>
<evidence type="ECO:0000259" key="9">
    <source>
        <dbReference type="PROSITE" id="PS50004"/>
    </source>
</evidence>
<dbReference type="SMART" id="SM00148">
    <property type="entry name" value="PLCXc"/>
    <property type="match status" value="1"/>
</dbReference>
<dbReference type="InterPro" id="IPR001711">
    <property type="entry name" value="PLipase_C_Pinositol-sp_Y"/>
</dbReference>
<dbReference type="VEuPathDB" id="FungiDB:HMPREF1541_02642"/>
<evidence type="ECO:0000256" key="7">
    <source>
        <dbReference type="SAM" id="MobiDB-lite"/>
    </source>
</evidence>
<keyword evidence="4 6" id="KW-0443">Lipid metabolism</keyword>
<evidence type="ECO:0000259" key="10">
    <source>
        <dbReference type="PROSITE" id="PS50008"/>
    </source>
</evidence>
<dbReference type="PANTHER" id="PTHR10336">
    <property type="entry name" value="PHOSPHOINOSITIDE-SPECIFIC PHOSPHOLIPASE C FAMILY PROTEIN"/>
    <property type="match status" value="1"/>
</dbReference>
<dbReference type="Gene3D" id="2.60.40.150">
    <property type="entry name" value="C2 domain"/>
    <property type="match status" value="1"/>
</dbReference>
<comment type="catalytic activity">
    <reaction evidence="6">
        <text>a 1,2-diacyl-sn-glycero-3-phospho-(1D-myo-inositol-4,5-bisphosphate) + H2O = 1D-myo-inositol 1,4,5-trisphosphate + a 1,2-diacyl-sn-glycerol + H(+)</text>
        <dbReference type="Rhea" id="RHEA:33179"/>
        <dbReference type="ChEBI" id="CHEBI:15377"/>
        <dbReference type="ChEBI" id="CHEBI:15378"/>
        <dbReference type="ChEBI" id="CHEBI:17815"/>
        <dbReference type="ChEBI" id="CHEBI:58456"/>
        <dbReference type="ChEBI" id="CHEBI:203600"/>
        <dbReference type="EC" id="3.1.4.11"/>
    </reaction>
</comment>
<dbReference type="InterPro" id="IPR001192">
    <property type="entry name" value="PI-PLC_fam"/>
</dbReference>
<dbReference type="PANTHER" id="PTHR10336:SF36">
    <property type="entry name" value="1-PHOSPHATIDYLINOSITOL 4,5-BISPHOSPHATE PHOSPHODIESTERASE BETA-4"/>
    <property type="match status" value="1"/>
</dbReference>
<protein>
    <recommendedName>
        <fullName evidence="1 6">Phosphoinositide phospholipase C</fullName>
        <ecNumber evidence="1 6">3.1.4.11</ecNumber>
    </recommendedName>
</protein>
<dbReference type="Pfam" id="PF00387">
    <property type="entry name" value="PI-PLC-Y"/>
    <property type="match status" value="1"/>
</dbReference>
<evidence type="ECO:0000256" key="1">
    <source>
        <dbReference type="ARBA" id="ARBA00012368"/>
    </source>
</evidence>
<dbReference type="Pfam" id="PF00168">
    <property type="entry name" value="C2"/>
    <property type="match status" value="1"/>
</dbReference>
<keyword evidence="2 6" id="KW-0378">Hydrolase</keyword>
<dbReference type="eggNOG" id="KOG0169">
    <property type="taxonomic scope" value="Eukaryota"/>
</dbReference>
<sequence length="1124" mass="125272">MAVSSGSPALTVYSGRDSSPAGRQPRALHKMPSIQRINSSNFPQMFSVTPASARSSSQVSRAASPHLPSVQSSPAISSIGLLSQQQLMNPGPFELPEPVVAPPMAPSLSRDSNPGLIRKLSQSAKGQISNTKQALRRKTSSSNHRRRDDSTGPIARRRSDSKTTAATAVPIETGSFDHFSPDLSMGLAQSGLGLYETMSITSEPATLVDYSPEGQAPAIPDSLVAGSTLIKVTQKNKPEETIFFLDASGSRVNWKGKVSTKSFHIDNIKSIRKGEEAASYQQELRGDAVNPELCFTINYAASDSSNRAKSLHLMAKTPEEIDLWIDTLESLAKHREILMTSLTGTLERETLIKTHWDNEIRQRMHKSESAKGERLDLGAIQSLCGRLHVHAHAKDLEDTFQAADSTHAASLNYDQFKDFLRRLRERKDIRMLFDSIRSPNAAVITRTQFEVFLEEVQGVRLRDGSVKQRWEEKINDMIESSRRREENSNRWDGIDYPAFASFIASKDCHIYTADPKPVPKFDKPLSSYFISSSHNTYLTGWQVGGHSSAEAYITALRHGCRCVEVDCWDGSDGNPRVTHGHTRTTSVPFLDCIRAINNCAFDVSPYPVIVSLEVHCNPEQQRKMVDIMKSVFGDKLLLLPLPDHLFDLPSPEELKHKILVKVKATEAHADLAPSREDSHTTRQRAASSPYRRGTPTVSSTSMPPIPVLPSPAMTVASEHTYSPLDRSMGPTSASSAGEESDAHIVSPDLSETPSKARKTSKIIPYLSSLGVYIQGFTLRGPQDLPFRQFNHIFSINENTAMGLCRPAETKALFEDHNVSHLCRVYPKTMRLQSSNFDPNTFWRRGVQMVALNWQTFDAHMQMHHAMFAAGNDQYGYVLKPESLRNLRSKEGPFETRRKLPRYAISFSVKMISAQQLPRPPNVGKNEALNPFIEVQMFSAEDRARGIANGTGGQESSVPNDYHGIGSPFRRRTAIVTGNGYNPRFDETIELSLETKYPELVFVRFIVYNCPDGKPYSKSDKLIAVFTAKLSSLQKGYRHLPLYNGHGEAFIFSTLFCQIDRHEPKFISTSLQDVTERNTRNGLFRGMLSRGLSSDRARDRSSSIEDRRTAGQALINKEIQERFSK</sequence>
<dbReference type="STRING" id="1220924.W2S625"/>
<dbReference type="InterPro" id="IPR011993">
    <property type="entry name" value="PH-like_dom_sf"/>
</dbReference>
<dbReference type="EC" id="3.1.4.11" evidence="1 6"/>
<evidence type="ECO:0000256" key="3">
    <source>
        <dbReference type="ARBA" id="ARBA00022963"/>
    </source>
</evidence>
<feature type="domain" description="C2" evidence="9">
    <location>
        <begin position="887"/>
        <end position="1043"/>
    </location>
</feature>
<dbReference type="InterPro" id="IPR011992">
    <property type="entry name" value="EF-hand-dom_pair"/>
</dbReference>
<dbReference type="SUPFAM" id="SSF51695">
    <property type="entry name" value="PLC-like phosphodiesterases"/>
    <property type="match status" value="1"/>
</dbReference>
<name>W2S625_CYPE1</name>
<dbReference type="OrthoDB" id="269822at2759"/>
<dbReference type="PRINTS" id="PR00390">
    <property type="entry name" value="PHPHLIPASEC"/>
</dbReference>
<dbReference type="GO" id="GO:0004435">
    <property type="term" value="F:phosphatidylinositol-4,5-bisphosphate phospholipase C activity"/>
    <property type="evidence" value="ECO:0007669"/>
    <property type="project" value="UniProtKB-EC"/>
</dbReference>
<feature type="region of interest" description="Disordered" evidence="7">
    <location>
        <begin position="88"/>
        <end position="169"/>
    </location>
</feature>
<gene>
    <name evidence="11" type="ORF">HMPREF1541_02642</name>
</gene>
<dbReference type="InParanoid" id="W2S625"/>
<feature type="domain" description="PH" evidence="8">
    <location>
        <begin position="294"/>
        <end position="333"/>
    </location>
</feature>
<dbReference type="AlphaFoldDB" id="W2S625"/>
<keyword evidence="5" id="KW-0807">Transducer</keyword>
<keyword evidence="12" id="KW-1185">Reference proteome</keyword>
<dbReference type="SUPFAM" id="SSF47473">
    <property type="entry name" value="EF-hand"/>
    <property type="match status" value="1"/>
</dbReference>
<proteinExistence type="predicted"/>
<dbReference type="InterPro" id="IPR001849">
    <property type="entry name" value="PH_domain"/>
</dbReference>
<evidence type="ECO:0000256" key="4">
    <source>
        <dbReference type="ARBA" id="ARBA00023098"/>
    </source>
</evidence>
<evidence type="ECO:0000256" key="6">
    <source>
        <dbReference type="RuleBase" id="RU361133"/>
    </source>
</evidence>
<dbReference type="PROSITE" id="PS50003">
    <property type="entry name" value="PH_DOMAIN"/>
    <property type="match status" value="1"/>
</dbReference>
<organism evidence="11 12">
    <name type="scientific">Cyphellophora europaea (strain CBS 101466)</name>
    <name type="common">Phialophora europaea</name>
    <dbReference type="NCBI Taxonomy" id="1220924"/>
    <lineage>
        <taxon>Eukaryota</taxon>
        <taxon>Fungi</taxon>
        <taxon>Dikarya</taxon>
        <taxon>Ascomycota</taxon>
        <taxon>Pezizomycotina</taxon>
        <taxon>Eurotiomycetes</taxon>
        <taxon>Chaetothyriomycetidae</taxon>
        <taxon>Chaetothyriales</taxon>
        <taxon>Cyphellophoraceae</taxon>
        <taxon>Cyphellophora</taxon>
    </lineage>
</organism>
<dbReference type="GO" id="GO:0016042">
    <property type="term" value="P:lipid catabolic process"/>
    <property type="evidence" value="ECO:0007669"/>
    <property type="project" value="UniProtKB-KW"/>
</dbReference>
<dbReference type="HOGENOM" id="CLU_002738_1_0_1"/>
<reference evidence="11 12" key="1">
    <citation type="submission" date="2013-03" db="EMBL/GenBank/DDBJ databases">
        <title>The Genome Sequence of Phialophora europaea CBS 101466.</title>
        <authorList>
            <consortium name="The Broad Institute Genomics Platform"/>
            <person name="Cuomo C."/>
            <person name="de Hoog S."/>
            <person name="Gorbushina A."/>
            <person name="Walker B."/>
            <person name="Young S.K."/>
            <person name="Zeng Q."/>
            <person name="Gargeya S."/>
            <person name="Fitzgerald M."/>
            <person name="Haas B."/>
            <person name="Abouelleil A."/>
            <person name="Allen A.W."/>
            <person name="Alvarado L."/>
            <person name="Arachchi H.M."/>
            <person name="Berlin A.M."/>
            <person name="Chapman S.B."/>
            <person name="Gainer-Dewar J."/>
            <person name="Goldberg J."/>
            <person name="Griggs A."/>
            <person name="Gujja S."/>
            <person name="Hansen M."/>
            <person name="Howarth C."/>
            <person name="Imamovic A."/>
            <person name="Ireland A."/>
            <person name="Larimer J."/>
            <person name="McCowan C."/>
            <person name="Murphy C."/>
            <person name="Pearson M."/>
            <person name="Poon T.W."/>
            <person name="Priest M."/>
            <person name="Roberts A."/>
            <person name="Saif S."/>
            <person name="Shea T."/>
            <person name="Sisk P."/>
            <person name="Sykes S."/>
            <person name="Wortman J."/>
            <person name="Nusbaum C."/>
            <person name="Birren B."/>
        </authorList>
    </citation>
    <scope>NUCLEOTIDE SEQUENCE [LARGE SCALE GENOMIC DNA]</scope>
    <source>
        <strain evidence="11 12">CBS 101466</strain>
    </source>
</reference>
<dbReference type="InterPro" id="IPR000909">
    <property type="entry name" value="PLipase_C_PInositol-sp_X_dom"/>
</dbReference>
<dbReference type="Gene3D" id="3.20.20.190">
    <property type="entry name" value="Phosphatidylinositol (PI) phosphodiesterase"/>
    <property type="match status" value="1"/>
</dbReference>
<dbReference type="PROSITE" id="PS50008">
    <property type="entry name" value="PIPLC_Y_DOMAIN"/>
    <property type="match status" value="1"/>
</dbReference>
<feature type="compositionally biased region" description="Basic and acidic residues" evidence="7">
    <location>
        <begin position="670"/>
        <end position="680"/>
    </location>
</feature>
<feature type="region of interest" description="Disordered" evidence="7">
    <location>
        <begin position="724"/>
        <end position="753"/>
    </location>
</feature>
<feature type="region of interest" description="Disordered" evidence="7">
    <location>
        <begin position="670"/>
        <end position="711"/>
    </location>
</feature>
<evidence type="ECO:0000259" key="8">
    <source>
        <dbReference type="PROSITE" id="PS50003"/>
    </source>
</evidence>
<evidence type="ECO:0000256" key="2">
    <source>
        <dbReference type="ARBA" id="ARBA00022801"/>
    </source>
</evidence>
<dbReference type="Pfam" id="PF00388">
    <property type="entry name" value="PI-PLC-X"/>
    <property type="match status" value="1"/>
</dbReference>
<dbReference type="SUPFAM" id="SSF49562">
    <property type="entry name" value="C2 domain (Calcium/lipid-binding domain, CaLB)"/>
    <property type="match status" value="1"/>
</dbReference>
<dbReference type="InterPro" id="IPR035892">
    <property type="entry name" value="C2_domain_sf"/>
</dbReference>
<dbReference type="InterPro" id="IPR000008">
    <property type="entry name" value="C2_dom"/>
</dbReference>
<dbReference type="InterPro" id="IPR017946">
    <property type="entry name" value="PLC-like_Pdiesterase_TIM-brl"/>
</dbReference>
<dbReference type="CDD" id="cd00275">
    <property type="entry name" value="C2_PLC_like"/>
    <property type="match status" value="1"/>
</dbReference>
<dbReference type="Gene3D" id="1.10.238.10">
    <property type="entry name" value="EF-hand"/>
    <property type="match status" value="1"/>
</dbReference>
<dbReference type="CDD" id="cd08558">
    <property type="entry name" value="PI-PLCc_eukaryota"/>
    <property type="match status" value="1"/>
</dbReference>
<accession>W2S625</accession>
<feature type="compositionally biased region" description="Pro residues" evidence="7">
    <location>
        <begin position="93"/>
        <end position="105"/>
    </location>
</feature>
<dbReference type="SMART" id="SM00239">
    <property type="entry name" value="C2"/>
    <property type="match status" value="1"/>
</dbReference>
<evidence type="ECO:0000256" key="5">
    <source>
        <dbReference type="ARBA" id="ARBA00023224"/>
    </source>
</evidence>
<feature type="domain" description="PI-PLC Y-box" evidence="10">
    <location>
        <begin position="766"/>
        <end position="884"/>
    </location>
</feature>
<feature type="region of interest" description="Disordered" evidence="7">
    <location>
        <begin position="1"/>
        <end position="41"/>
    </location>
</feature>
<dbReference type="FunCoup" id="W2S625">
    <property type="interactions" value="336"/>
</dbReference>
<dbReference type="Proteomes" id="UP000030752">
    <property type="component" value="Unassembled WGS sequence"/>
</dbReference>
<dbReference type="SUPFAM" id="SSF50729">
    <property type="entry name" value="PH domain-like"/>
    <property type="match status" value="1"/>
</dbReference>
<evidence type="ECO:0000313" key="12">
    <source>
        <dbReference type="Proteomes" id="UP000030752"/>
    </source>
</evidence>
<dbReference type="RefSeq" id="XP_008715219.1">
    <property type="nucleotide sequence ID" value="XM_008716997.1"/>
</dbReference>
<dbReference type="PROSITE" id="PS50007">
    <property type="entry name" value="PIPLC_X_DOMAIN"/>
    <property type="match status" value="1"/>
</dbReference>
<dbReference type="Gene3D" id="2.30.29.30">
    <property type="entry name" value="Pleckstrin-homology domain (PH domain)/Phosphotyrosine-binding domain (PTB)"/>
    <property type="match status" value="1"/>
</dbReference>
<feature type="compositionally biased region" description="Polar residues" evidence="7">
    <location>
        <begin position="120"/>
        <end position="133"/>
    </location>
</feature>
<dbReference type="GO" id="GO:0051209">
    <property type="term" value="P:release of sequestered calcium ion into cytosol"/>
    <property type="evidence" value="ECO:0007669"/>
    <property type="project" value="TreeGrafter"/>
</dbReference>
<dbReference type="EMBL" id="KB822718">
    <property type="protein sequence ID" value="ETN43483.1"/>
    <property type="molecule type" value="Genomic_DNA"/>
</dbReference>
<evidence type="ECO:0000313" key="11">
    <source>
        <dbReference type="EMBL" id="ETN43483.1"/>
    </source>
</evidence>
<feature type="compositionally biased region" description="Basic residues" evidence="7">
    <location>
        <begin position="134"/>
        <end position="145"/>
    </location>
</feature>
<dbReference type="SMART" id="SM00149">
    <property type="entry name" value="PLCYc"/>
    <property type="match status" value="1"/>
</dbReference>